<keyword evidence="3" id="KW-1185">Reference proteome</keyword>
<proteinExistence type="predicted"/>
<dbReference type="EMBL" id="JALNTZ010000007">
    <property type="protein sequence ID" value="KAJ3644756.1"/>
    <property type="molecule type" value="Genomic_DNA"/>
</dbReference>
<dbReference type="AlphaFoldDB" id="A0AA38HXR0"/>
<dbReference type="Proteomes" id="UP001168821">
    <property type="component" value="Unassembled WGS sequence"/>
</dbReference>
<name>A0AA38HXR0_9CUCU</name>
<organism evidence="2 3">
    <name type="scientific">Zophobas morio</name>
    <dbReference type="NCBI Taxonomy" id="2755281"/>
    <lineage>
        <taxon>Eukaryota</taxon>
        <taxon>Metazoa</taxon>
        <taxon>Ecdysozoa</taxon>
        <taxon>Arthropoda</taxon>
        <taxon>Hexapoda</taxon>
        <taxon>Insecta</taxon>
        <taxon>Pterygota</taxon>
        <taxon>Neoptera</taxon>
        <taxon>Endopterygota</taxon>
        <taxon>Coleoptera</taxon>
        <taxon>Polyphaga</taxon>
        <taxon>Cucujiformia</taxon>
        <taxon>Tenebrionidae</taxon>
        <taxon>Zophobas</taxon>
    </lineage>
</organism>
<sequence length="365" mass="40242">MLRRLPLLVTLLAHALADTCLLDNTNPDSPFIVNFNATVPTPAPDGGITFLEGDQLYVKCRPGTNHSLIRPEGDVAICLSGTLLLNTWTTQTLDFAMTFCKPELPLGAVRKVNATCAGNFSVYEIGLDMNGTFSELVTVCFDEVTLSPFYAETKQVVSEGSAGGGLASLDAYPYFQDGGGLYGVDMDAVYYNSESILEGLGARGYTMRALPLLRTEVFVDPLYQRLTLDYINSFPMIQSLIEWQPECPHSIAGTLGVLTITNSDHERVELYLNGGTVPVPQWAWCVFYNETDSQVDGFFTMTHLTLNIEQAKPSWNAICLNGTLTENPISGMIYGKCHFADVIDNKLLSFIESRWPNLYDSHLLK</sequence>
<feature type="signal peptide" evidence="1">
    <location>
        <begin position="1"/>
        <end position="17"/>
    </location>
</feature>
<protein>
    <submittedName>
        <fullName evidence="2">Uncharacterized protein</fullName>
    </submittedName>
</protein>
<feature type="chain" id="PRO_5041306440" evidence="1">
    <location>
        <begin position="18"/>
        <end position="365"/>
    </location>
</feature>
<evidence type="ECO:0000256" key="1">
    <source>
        <dbReference type="SAM" id="SignalP"/>
    </source>
</evidence>
<reference evidence="2" key="1">
    <citation type="journal article" date="2023" name="G3 (Bethesda)">
        <title>Whole genome assemblies of Zophobas morio and Tenebrio molitor.</title>
        <authorList>
            <person name="Kaur S."/>
            <person name="Stinson S.A."/>
            <person name="diCenzo G.C."/>
        </authorList>
    </citation>
    <scope>NUCLEOTIDE SEQUENCE</scope>
    <source>
        <strain evidence="2">QUZm001</strain>
    </source>
</reference>
<comment type="caution">
    <text evidence="2">The sequence shown here is derived from an EMBL/GenBank/DDBJ whole genome shotgun (WGS) entry which is preliminary data.</text>
</comment>
<accession>A0AA38HXR0</accession>
<evidence type="ECO:0000313" key="2">
    <source>
        <dbReference type="EMBL" id="KAJ3644756.1"/>
    </source>
</evidence>
<keyword evidence="1" id="KW-0732">Signal</keyword>
<gene>
    <name evidence="2" type="ORF">Zmor_022462</name>
</gene>
<evidence type="ECO:0000313" key="3">
    <source>
        <dbReference type="Proteomes" id="UP001168821"/>
    </source>
</evidence>